<dbReference type="Gene3D" id="3.30.470.20">
    <property type="entry name" value="ATP-grasp fold, B domain"/>
    <property type="match status" value="2"/>
</dbReference>
<dbReference type="Pfam" id="PF00391">
    <property type="entry name" value="PEP-utilizers"/>
    <property type="match status" value="1"/>
</dbReference>
<feature type="domain" description="Pyruvate phosphate dikinase AMP/ATP-binding" evidence="2">
    <location>
        <begin position="196"/>
        <end position="248"/>
    </location>
</feature>
<dbReference type="InterPro" id="IPR051549">
    <property type="entry name" value="PEP_Utilizing_Enz"/>
</dbReference>
<dbReference type="InterPro" id="IPR002192">
    <property type="entry name" value="PPDK_AMP/ATP-bd"/>
</dbReference>
<dbReference type="PANTHER" id="PTHR43615:SF1">
    <property type="entry name" value="PPDK_N DOMAIN-CONTAINING PROTEIN"/>
    <property type="match status" value="1"/>
</dbReference>
<evidence type="ECO:0000313" key="4">
    <source>
        <dbReference type="Proteomes" id="UP001324634"/>
    </source>
</evidence>
<sequence length="798" mass="90422">MNYISSQKELASVELVGGKGAHLQKLVHWGAPVASFFVLTTESFKYFLQHQKLPFEVETKFQEFFKAHPTIALRSSMISEDNADSSFAGLFETILDVTERTWKDSLFKIYASVHSDRVKEYIQKKDLKVDLLMAVVAQEQIQVEKSGVLFTRSPVEPTSVIAIDAAFGMGEGVVSGHAIVDHYQYTRNLELVSHLAQNDRAVLTESEIQELIGISLKMEKAIDLPSDIEWGFKDGKLYLFQIRPITRSFEPLKVFVDTNLSESYPGTVSPFSASFVKKAYENVFRESAVILGAHGKRLEILNRHYRNLISVVDDHLYYNLEHYYAVLRALPGGEKNIHNWHQMIGGKVSGVDIPHHDTELSKFETIVTIKTLLKLILHRKKIFGPLLMDFEKNHASIEADIKKLKSSKETIEYITGLMNRPLGFGLTIVNDIFVMMGLGILTKVLKKKGLPEDQVIDLLKTTEGVDSVKPLEHFNQVVSKLSEKFLEALAKSDLQIGFHPYENVFRHLKNKGFGEEVQALEEFLAKYGDRSFEELKLESLPMKNNPILVNQLLQWAKKNPSIIKPTHHKIYDIELSWIERKVVTFTQEAIAMREATRLWRGRYYHLYRQLVLKVGQDLMNENESWKLFGLLDFFSLSSAEWLSYASGAMSTEEAQTLISKRKSWQTKKQNYPEIIPWVETEALPKLSANTEMGALNGQGVSPGITEAEALVLENPNDALQSNLKEFILVTKNTDPAWVYIMSRSKGLISEKGSLLSHTAIIGRELNVPTIVGVKHATQKIKTGDRLRIDATKGTIEVL</sequence>
<dbReference type="InterPro" id="IPR008279">
    <property type="entry name" value="PEP-util_enz_mobile_dom"/>
</dbReference>
<gene>
    <name evidence="3" type="ORF">SOO65_20025</name>
</gene>
<dbReference type="InterPro" id="IPR013815">
    <property type="entry name" value="ATP_grasp_subdomain_1"/>
</dbReference>
<dbReference type="PANTHER" id="PTHR43615">
    <property type="entry name" value="PHOSPHOENOLPYRUVATE SYNTHASE-RELATED"/>
    <property type="match status" value="1"/>
</dbReference>
<dbReference type="Proteomes" id="UP001324634">
    <property type="component" value="Chromosome"/>
</dbReference>
<dbReference type="Gene3D" id="3.50.30.10">
    <property type="entry name" value="Phosphohistidine domain"/>
    <property type="match status" value="1"/>
</dbReference>
<dbReference type="InterPro" id="IPR036637">
    <property type="entry name" value="Phosphohistidine_dom_sf"/>
</dbReference>
<keyword evidence="4" id="KW-1185">Reference proteome</keyword>
<dbReference type="SUPFAM" id="SSF52009">
    <property type="entry name" value="Phosphohistidine domain"/>
    <property type="match status" value="1"/>
</dbReference>
<dbReference type="RefSeq" id="WP_321394834.1">
    <property type="nucleotide sequence ID" value="NZ_CP139487.1"/>
</dbReference>
<feature type="domain" description="PEP-utilising enzyme mobile" evidence="1">
    <location>
        <begin position="726"/>
        <end position="793"/>
    </location>
</feature>
<organism evidence="3 4">
    <name type="scientific">Peredibacter starrii</name>
    <dbReference type="NCBI Taxonomy" id="28202"/>
    <lineage>
        <taxon>Bacteria</taxon>
        <taxon>Pseudomonadati</taxon>
        <taxon>Bdellovibrionota</taxon>
        <taxon>Bacteriovoracia</taxon>
        <taxon>Bacteriovoracales</taxon>
        <taxon>Bacteriovoracaceae</taxon>
        <taxon>Peredibacter</taxon>
    </lineage>
</organism>
<reference evidence="3 4" key="1">
    <citation type="submission" date="2023-11" db="EMBL/GenBank/DDBJ databases">
        <title>Peredibacter starrii A3.12.</title>
        <authorList>
            <person name="Mitchell R.J."/>
        </authorList>
    </citation>
    <scope>NUCLEOTIDE SEQUENCE [LARGE SCALE GENOMIC DNA]</scope>
    <source>
        <strain evidence="3 4">A3.12</strain>
    </source>
</reference>
<dbReference type="GO" id="GO:0016301">
    <property type="term" value="F:kinase activity"/>
    <property type="evidence" value="ECO:0007669"/>
    <property type="project" value="InterPro"/>
</dbReference>
<proteinExistence type="predicted"/>
<feature type="domain" description="Pyruvate phosphate dikinase AMP/ATP-binding" evidence="2">
    <location>
        <begin position="58"/>
        <end position="189"/>
    </location>
</feature>
<evidence type="ECO:0000259" key="1">
    <source>
        <dbReference type="Pfam" id="PF00391"/>
    </source>
</evidence>
<accession>A0AAX4HP00</accession>
<evidence type="ECO:0000259" key="2">
    <source>
        <dbReference type="Pfam" id="PF01326"/>
    </source>
</evidence>
<dbReference type="AlphaFoldDB" id="A0AAX4HP00"/>
<dbReference type="EMBL" id="CP139487">
    <property type="protein sequence ID" value="WPU64987.1"/>
    <property type="molecule type" value="Genomic_DNA"/>
</dbReference>
<name>A0AAX4HP00_9BACT</name>
<dbReference type="GO" id="GO:0005524">
    <property type="term" value="F:ATP binding"/>
    <property type="evidence" value="ECO:0007669"/>
    <property type="project" value="InterPro"/>
</dbReference>
<dbReference type="KEGG" id="psti:SOO65_20025"/>
<dbReference type="SUPFAM" id="SSF56059">
    <property type="entry name" value="Glutathione synthetase ATP-binding domain-like"/>
    <property type="match status" value="1"/>
</dbReference>
<protein>
    <submittedName>
        <fullName evidence="3">PEP/pyruvate-binding domain-containing protein</fullName>
    </submittedName>
</protein>
<dbReference type="Pfam" id="PF01326">
    <property type="entry name" value="PPDK_N"/>
    <property type="match status" value="2"/>
</dbReference>
<dbReference type="Gene3D" id="3.30.1490.20">
    <property type="entry name" value="ATP-grasp fold, A domain"/>
    <property type="match status" value="2"/>
</dbReference>
<evidence type="ECO:0000313" key="3">
    <source>
        <dbReference type="EMBL" id="WPU64987.1"/>
    </source>
</evidence>